<dbReference type="EMBL" id="LKCN02000001">
    <property type="protein sequence ID" value="RCI17138.1"/>
    <property type="molecule type" value="Genomic_DNA"/>
</dbReference>
<evidence type="ECO:0000313" key="1">
    <source>
        <dbReference type="EMBL" id="RCI17138.1"/>
    </source>
</evidence>
<comment type="caution">
    <text evidence="1">The sequence shown here is derived from an EMBL/GenBank/DDBJ whole genome shotgun (WGS) entry which is preliminary data.</text>
</comment>
<evidence type="ECO:0000313" key="2">
    <source>
        <dbReference type="Proteomes" id="UP000253664"/>
    </source>
</evidence>
<proteinExistence type="predicted"/>
<accession>A0A367LRU4</accession>
<sequence length="510" mass="57595">MGTSQPLFRLSSEILALILDQLRAVDHRSVFVVRLVCRILDSLATPVAYRAIQLNHRIIHPSASSLYPGLLDHVSCFTHEVTVRSDLPSTDVRRLLSVIERLSLVRWSFVSRNNSDLRLPWDILDADQVERSGTSVAVENLPLGGANCDLDESCFISPALTRRMVSLKLSSPKPPLTTRSGSVKRLVLQSPHLRTMHYRDLGIGTSFSFGGSERLPAVVDLVLQSYNWDHSADEVVRHWDFSRIRSLELVNMPVANFLASVRLGDFARLHTLRVEDYGGHLQETRPGATLRLCELVRDHVEALETLDITCHTQLFELEAIGRHQDSLRVLRYRDHVGFDDDNKRCPTLARSELTALGQRLGHVHTLELDMDDDDDDAVVEAVLSSFDGLHTLTLHVQTRIRPGNAVEPDRDRDREAALDVFGRLVVGRRRRRRPWRRVTINVGGWRRAMVRRMGHGWKRHNEQGVYAERCFWLEADGRGGYSVGEETALGGAICMPPASWRSVRFVAGAD</sequence>
<dbReference type="Proteomes" id="UP000253664">
    <property type="component" value="Unassembled WGS sequence"/>
</dbReference>
<evidence type="ECO:0008006" key="3">
    <source>
        <dbReference type="Google" id="ProtNLM"/>
    </source>
</evidence>
<dbReference type="Gene3D" id="3.80.10.10">
    <property type="entry name" value="Ribonuclease Inhibitor"/>
    <property type="match status" value="1"/>
</dbReference>
<gene>
    <name evidence="1" type="ORF">L249_1866</name>
</gene>
<organism evidence="1 2">
    <name type="scientific">Ophiocordyceps polyrhachis-furcata BCC 54312</name>
    <dbReference type="NCBI Taxonomy" id="1330021"/>
    <lineage>
        <taxon>Eukaryota</taxon>
        <taxon>Fungi</taxon>
        <taxon>Dikarya</taxon>
        <taxon>Ascomycota</taxon>
        <taxon>Pezizomycotina</taxon>
        <taxon>Sordariomycetes</taxon>
        <taxon>Hypocreomycetidae</taxon>
        <taxon>Hypocreales</taxon>
        <taxon>Ophiocordycipitaceae</taxon>
        <taxon>Ophiocordyceps</taxon>
    </lineage>
</organism>
<dbReference type="OrthoDB" id="3594971at2759"/>
<dbReference type="InterPro" id="IPR032675">
    <property type="entry name" value="LRR_dom_sf"/>
</dbReference>
<protein>
    <recommendedName>
        <fullName evidence="3">F-box domain-containing protein</fullName>
    </recommendedName>
</protein>
<reference evidence="1 2" key="1">
    <citation type="journal article" date="2015" name="BMC Genomics">
        <title>Insights from the genome of Ophiocordyceps polyrhachis-furcata to pathogenicity and host specificity in insect fungi.</title>
        <authorList>
            <person name="Wichadakul D."/>
            <person name="Kobmoo N."/>
            <person name="Ingsriswang S."/>
            <person name="Tangphatsornruang S."/>
            <person name="Chantasingh D."/>
            <person name="Luangsa-ard J.J."/>
            <person name="Eurwilaichitr L."/>
        </authorList>
    </citation>
    <scope>NUCLEOTIDE SEQUENCE [LARGE SCALE GENOMIC DNA]</scope>
    <source>
        <strain evidence="1 2">BCC 54312</strain>
    </source>
</reference>
<keyword evidence="2" id="KW-1185">Reference proteome</keyword>
<dbReference type="AlphaFoldDB" id="A0A367LRU4"/>
<name>A0A367LRU4_9HYPO</name>